<feature type="compositionally biased region" description="Polar residues" evidence="1">
    <location>
        <begin position="585"/>
        <end position="603"/>
    </location>
</feature>
<feature type="region of interest" description="Disordered" evidence="1">
    <location>
        <begin position="500"/>
        <end position="565"/>
    </location>
</feature>
<proteinExistence type="predicted"/>
<feature type="compositionally biased region" description="Basic and acidic residues" evidence="1">
    <location>
        <begin position="784"/>
        <end position="794"/>
    </location>
</feature>
<keyword evidence="2" id="KW-1133">Transmembrane helix</keyword>
<dbReference type="OrthoDB" id="10256176at2759"/>
<evidence type="ECO:0000256" key="1">
    <source>
        <dbReference type="SAM" id="MobiDB-lite"/>
    </source>
</evidence>
<feature type="compositionally biased region" description="Low complexity" evidence="1">
    <location>
        <begin position="954"/>
        <end position="974"/>
    </location>
</feature>
<protein>
    <submittedName>
        <fullName evidence="3">Uncharacterized protein</fullName>
    </submittedName>
</protein>
<feature type="region of interest" description="Disordered" evidence="1">
    <location>
        <begin position="227"/>
        <end position="255"/>
    </location>
</feature>
<feature type="region of interest" description="Disordered" evidence="1">
    <location>
        <begin position="275"/>
        <end position="302"/>
    </location>
</feature>
<keyword evidence="2" id="KW-0472">Membrane</keyword>
<feature type="transmembrane region" description="Helical" evidence="2">
    <location>
        <begin position="29"/>
        <end position="50"/>
    </location>
</feature>
<evidence type="ECO:0000256" key="2">
    <source>
        <dbReference type="SAM" id="Phobius"/>
    </source>
</evidence>
<keyword evidence="4" id="KW-1185">Reference proteome</keyword>
<organism evidence="3 4">
    <name type="scientific">Aulographum hederae CBS 113979</name>
    <dbReference type="NCBI Taxonomy" id="1176131"/>
    <lineage>
        <taxon>Eukaryota</taxon>
        <taxon>Fungi</taxon>
        <taxon>Dikarya</taxon>
        <taxon>Ascomycota</taxon>
        <taxon>Pezizomycotina</taxon>
        <taxon>Dothideomycetes</taxon>
        <taxon>Pleosporomycetidae</taxon>
        <taxon>Aulographales</taxon>
        <taxon>Aulographaceae</taxon>
    </lineage>
</organism>
<reference evidence="3" key="1">
    <citation type="journal article" date="2020" name="Stud. Mycol.">
        <title>101 Dothideomycetes genomes: a test case for predicting lifestyles and emergence of pathogens.</title>
        <authorList>
            <person name="Haridas S."/>
            <person name="Albert R."/>
            <person name="Binder M."/>
            <person name="Bloem J."/>
            <person name="Labutti K."/>
            <person name="Salamov A."/>
            <person name="Andreopoulos B."/>
            <person name="Baker S."/>
            <person name="Barry K."/>
            <person name="Bills G."/>
            <person name="Bluhm B."/>
            <person name="Cannon C."/>
            <person name="Castanera R."/>
            <person name="Culley D."/>
            <person name="Daum C."/>
            <person name="Ezra D."/>
            <person name="Gonzalez J."/>
            <person name="Henrissat B."/>
            <person name="Kuo A."/>
            <person name="Liang C."/>
            <person name="Lipzen A."/>
            <person name="Lutzoni F."/>
            <person name="Magnuson J."/>
            <person name="Mondo S."/>
            <person name="Nolan M."/>
            <person name="Ohm R."/>
            <person name="Pangilinan J."/>
            <person name="Park H.-J."/>
            <person name="Ramirez L."/>
            <person name="Alfaro M."/>
            <person name="Sun H."/>
            <person name="Tritt A."/>
            <person name="Yoshinaga Y."/>
            <person name="Zwiers L.-H."/>
            <person name="Turgeon B."/>
            <person name="Goodwin S."/>
            <person name="Spatafora J."/>
            <person name="Crous P."/>
            <person name="Grigoriev I."/>
        </authorList>
    </citation>
    <scope>NUCLEOTIDE SEQUENCE</scope>
    <source>
        <strain evidence="3">CBS 113979</strain>
    </source>
</reference>
<feature type="region of interest" description="Disordered" evidence="1">
    <location>
        <begin position="581"/>
        <end position="682"/>
    </location>
</feature>
<dbReference type="Proteomes" id="UP000800041">
    <property type="component" value="Unassembled WGS sequence"/>
</dbReference>
<feature type="compositionally biased region" description="Low complexity" evidence="1">
    <location>
        <begin position="546"/>
        <end position="561"/>
    </location>
</feature>
<sequence>MEHAVNFLSLRAVPFSLHLASRVPTSRRFLQFVLFFVPLVLVVLLARGLARISARRSNLAISSASQRLHADSGRQSPMLSHCRWRVHGVMRKGVVVDQLHRDQTSIWTYHRPYVQLHHVPTPCSGLRASTSFACPRAQPDQRLGLFREAIPNAPHGGYIQLAAPPTMAFRVLSSFLPSLIMASDTAAAPRHNLLAPESPQARRMTLNTIIEDEPQITQTYLTAWPRRTNSASSEDDFPTPRAVDGGGTRATEIEHRPDFDDLYDVTDDEGVEVPLACSKSVRDSGGTSRASSKKSNRYPSLIIPSPTAWPTIQKYQASLEPQMTLTSPILSPNPRMMALLNSRKLADSSGSAAPSLDGSLTSEELSNISCPSTPDIIQNANDTGSESGDSEGGWGAPALLHPQALQTLHHLTPLEEDPSNLFDTSEMQEVVEGFNSGNSGGVFLSPVDAEGFEPLSALSVPSPGGFFASLNATSRHTWAASPVDRAPSTSVALEFYGIPWRKPPEQSTPRGSIRAALSNRSRSRSPDTKTPDPSPLSYEGHMAQHDSPSYPSVSSDSGYSSMHQTASGHYTWSKGNGTIYEESDSSPVVQGSVQRPISSQSNGFYRRNLPDKEARSQGPEASGWIPDTRTATGFSQEHIFTPDRNRPPDILIKSLSYDGQSDGPLTARRMSPEGHEFPGLQSPQVLELSYEYNENYEKELESTAVVNIDNTCLWLDAQESYLASLRSPDFGESSEKSSSSSPPPSIIKSSRGHHSRESSLESNNNKQLSRSKSVRFADEPSAGSEKHQKPHTPKDRTFVQGFAHIRNSTFASDVFVHRRERIESLTLDRKCLTTAHRNALLGRYELTDPSRPVPARPVSEFYTDEESNAQKELLGRVQRERQALLQIKPVSWNIEATKMLNGGTLLTSPAGRTVFRETEARILDLGGQASCDWAWEVALQHPSATVYTVLTADQQQSQSSQPPPAKGAAGAGAAEDGTAKPTPKIQGPSNHRTTTVPNLWTLPFPSNHFTIISARSLYMHLKTDKPTSTPKHEQVDEYDLCLRECLRCLKPGGYLEFSLLDADILKADQLALAMSVEFGFMLKTRGYDPAPTKAFLPRLRRAGFGRVRRAWLVLPMVRVGGGNVNGGGREEEGSTTADASCITGLIGAWAWEKWMLKMQMEMGREEERLLEGVSQALDEGARSGAAWRYLSGWAMKPI</sequence>
<evidence type="ECO:0000313" key="4">
    <source>
        <dbReference type="Proteomes" id="UP000800041"/>
    </source>
</evidence>
<accession>A0A6G1HG35</accession>
<dbReference type="SUPFAM" id="SSF53335">
    <property type="entry name" value="S-adenosyl-L-methionine-dependent methyltransferases"/>
    <property type="match status" value="1"/>
</dbReference>
<feature type="region of interest" description="Disordered" evidence="1">
    <location>
        <begin position="953"/>
        <end position="992"/>
    </location>
</feature>
<dbReference type="Gene3D" id="3.40.50.150">
    <property type="entry name" value="Vaccinia Virus protein VP39"/>
    <property type="match status" value="1"/>
</dbReference>
<dbReference type="AlphaFoldDB" id="A0A6G1HG35"/>
<dbReference type="EMBL" id="ML977138">
    <property type="protein sequence ID" value="KAF1992143.1"/>
    <property type="molecule type" value="Genomic_DNA"/>
</dbReference>
<keyword evidence="2" id="KW-0812">Transmembrane</keyword>
<feature type="compositionally biased region" description="Polar residues" evidence="1">
    <location>
        <begin position="760"/>
        <end position="771"/>
    </location>
</feature>
<evidence type="ECO:0000313" key="3">
    <source>
        <dbReference type="EMBL" id="KAF1992143.1"/>
    </source>
</evidence>
<gene>
    <name evidence="3" type="ORF">K402DRAFT_450258</name>
</gene>
<feature type="region of interest" description="Disordered" evidence="1">
    <location>
        <begin position="347"/>
        <end position="397"/>
    </location>
</feature>
<name>A0A6G1HG35_9PEZI</name>
<dbReference type="InterPro" id="IPR029063">
    <property type="entry name" value="SAM-dependent_MTases_sf"/>
</dbReference>
<feature type="region of interest" description="Disordered" evidence="1">
    <location>
        <begin position="727"/>
        <end position="794"/>
    </location>
</feature>
<feature type="compositionally biased region" description="Polar residues" evidence="1">
    <location>
        <begin position="348"/>
        <end position="383"/>
    </location>
</feature>